<dbReference type="InterPro" id="IPR011928">
    <property type="entry name" value="Phage_phiJL001_Gp84"/>
</dbReference>
<evidence type="ECO:0000313" key="2">
    <source>
        <dbReference type="EMBL" id="QUS54505.1"/>
    </source>
</evidence>
<gene>
    <name evidence="2" type="ORF">KGB56_14005</name>
</gene>
<evidence type="ECO:0000313" key="3">
    <source>
        <dbReference type="Proteomes" id="UP000680706"/>
    </source>
</evidence>
<dbReference type="EMBL" id="CP074126">
    <property type="protein sequence ID" value="QUS54505.1"/>
    <property type="molecule type" value="Genomic_DNA"/>
</dbReference>
<keyword evidence="3" id="KW-1185">Reference proteome</keyword>
<reference evidence="2 3" key="1">
    <citation type="journal article" date="2021" name="Angew. Chem. Int. Ed. Engl.">
        <title>A novel family of nonribosomal peptides modulate collective behavior in Pseudovibrio bacteria isolated from marine sponges.</title>
        <authorList>
            <person name="Ioca L.P."/>
            <person name="Dai Y."/>
            <person name="Kunakom S."/>
            <person name="Diaz-Espinosa J."/>
            <person name="Krunic A."/>
            <person name="Crnkovic C.M."/>
            <person name="Orjala J."/>
            <person name="Sanchez L.M."/>
            <person name="Ferreira A.G."/>
            <person name="Berlinck R.G.S."/>
            <person name="Eustaquio A.S."/>
        </authorList>
    </citation>
    <scope>NUCLEOTIDE SEQUENCE [LARGE SCALE GENOMIC DNA]</scope>
    <source>
        <strain evidence="2 3">Ab134</strain>
    </source>
</reference>
<proteinExistence type="predicted"/>
<dbReference type="Pfam" id="PF09356">
    <property type="entry name" value="Phage_BR0599"/>
    <property type="match status" value="1"/>
</dbReference>
<name>A0ABX8AKT3_9HYPH</name>
<dbReference type="Pfam" id="PF09931">
    <property type="entry name" value="Phage_phiJL001_Gp84_N"/>
    <property type="match status" value="1"/>
</dbReference>
<feature type="domain" description="Bacteriophage phiJL001 Gp84 C-terminal" evidence="1">
    <location>
        <begin position="195"/>
        <end position="277"/>
    </location>
</feature>
<sequence length="297" mass="32429">MKQLNPALAEHLQGNCTTLCWCWQVTRRDGVKQGFTDHDRQLIFLGVVFEAAAGFTGTDVEASLGLAVNNMDVEGAFSSDRITESDIAAGLYDDAEIVLYRVNWQDTSQREVMQRGNIGEVSRGEHAFSAELRSLAHRLNQSTGRTYQYGCDAELGDSRCGVDLQSPENKGAGSVTTVKDRVFTCAGLGGFPADRFSWGQLHWITGANKGARVKIKVHKLTEEGAAELTLWQAPVQPIVAGDSFEVFAGCAHTFAACKEKFANAVNYRGFPHMPGPDFILSYAEQDEQKNDGSALVK</sequence>
<evidence type="ECO:0000259" key="1">
    <source>
        <dbReference type="Pfam" id="PF09356"/>
    </source>
</evidence>
<accession>A0ABX8AKT3</accession>
<dbReference type="Proteomes" id="UP000680706">
    <property type="component" value="Chromosome"/>
</dbReference>
<dbReference type="RefSeq" id="WP_075698853.1">
    <property type="nucleotide sequence ID" value="NZ_CP074126.1"/>
</dbReference>
<organism evidence="2 3">
    <name type="scientific">Pseudovibrio brasiliensis</name>
    <dbReference type="NCBI Taxonomy" id="1898042"/>
    <lineage>
        <taxon>Bacteria</taxon>
        <taxon>Pseudomonadati</taxon>
        <taxon>Pseudomonadota</taxon>
        <taxon>Alphaproteobacteria</taxon>
        <taxon>Hyphomicrobiales</taxon>
        <taxon>Stappiaceae</taxon>
        <taxon>Pseudovibrio</taxon>
    </lineage>
</organism>
<dbReference type="NCBIfam" id="TIGR02218">
    <property type="entry name" value="phg_TIGR02218"/>
    <property type="match status" value="1"/>
</dbReference>
<dbReference type="InterPro" id="IPR018964">
    <property type="entry name" value="Phage_phiJL001_Gp84_C"/>
</dbReference>
<protein>
    <submittedName>
        <fullName evidence="2">DUF2163 domain-containing protein</fullName>
    </submittedName>
</protein>